<sequence>MASVGTQSSGSEKMLPKSQVLPSIESIKSLPVDFRFVGSPTSERLEKSVDVNSLNSNAVCLSFPEKNDIGNGLVEGAEDSVGNDVSEDSPYSRTAILIEQRPSVGDEDLDTVVMPLPLISTSRRERRWSDTSSYATNKKLQSWFQLPNGNWELGKILSTSGTESTISLPDGKVLKVKTESLVPANPDILDGVDDLMQLSYLNEPSVLYNLQYRYNRDMIYTKAGPVLVAINPFKEVPLYGNNYIEAYKNKSMESPHVYAITDMAIREMIRDEVNQSIIISGESGAGKTETAKIAMQYLAALGGGSGIEYEILKTNPILEAFGNAKTLRNDNSSRFEALDIVHVSKENQESVFAMLAAVLWLGNVSFSVVDNENHVEPMEDEGLTTVAKLIGCNVGELKLALSTRKMRVGNDTIVQKLTLSQAIDTRDALAKSIYSCLFDWLVEQVNKSLAVGKRRTGRSISILDIYGFESFERNSFEQFCINYANERLQQHFNRHLFKLEQEEYIQDGIDWAKVEFEDNQDCLNLFEKKPLGLLSLLDEESTFPNGTDLTFANKLKQHLNSNSCFRGERGKAFSVSHYAGEVTYDTTGFLEKNRDLLHLDSIQLLSSCSCHLPQIFASNMLIQTEKPIVGHLYKAGGADSQKLSVATKFKGQLFQLMQRLENTTPHFIRCIKPNNSPSPGSYEQGLVLQQLRCCGVLEVVRISRCGFPTRMLHQKFARRYGFLLLENVASQDPLSVSVAILHQFNIMPEMYQVGYTKLFFRTGQIGVLEDTRNRTLHGILRVQSCFRGHQARSYLRELRRGVCALQSFVRGEKFRKEYAVLQQRHRAAVVIQRHIKSTICRKKYKNMYQASILIQSVIRGWLVRRFSGDVGLLKSGATKLRYLTITSSQQGNESDEVLMKASYLAELQRRVLKAEAALREKEEENDILHQRLQQYESRWSEYELKMKSMEEVWQKQMRSLQSSLSIAKKSLSVDDSERNSDASVNASEERDFSWDTGSNHRGQENNGVRPISAGLSVISRLAEEFEQRTQVFGDDAKFLVEVKSGQVDASMNADRELRRLKQMFEAWKKDYGSRLRETKLILNKLGTDEGALDRVKKKWWGRRNSTRYS</sequence>
<dbReference type="CDD" id="cd01383">
    <property type="entry name" value="MYSc_Myo8"/>
    <property type="match status" value="1"/>
</dbReference>
<dbReference type="InterPro" id="IPR004009">
    <property type="entry name" value="SH3_Myosin"/>
</dbReference>
<keyword evidence="3 9" id="KW-0067">ATP-binding</keyword>
<gene>
    <name evidence="14" type="ORF">POTOM_028393</name>
</gene>
<dbReference type="PROSITE" id="PS51844">
    <property type="entry name" value="SH3_LIKE"/>
    <property type="match status" value="1"/>
</dbReference>
<comment type="similarity">
    <text evidence="9">Belongs to the TRAFAC class myosin-kinesin ATPase superfamily. Myosin family.</text>
</comment>
<feature type="domain" description="Myosin motor" evidence="12">
    <location>
        <begin position="190"/>
        <end position="773"/>
    </location>
</feature>
<feature type="domain" description="Myosin N-terminal SH3-like" evidence="13">
    <location>
        <begin position="137"/>
        <end position="186"/>
    </location>
</feature>
<keyword evidence="7 9" id="KW-0505">Motor protein</keyword>
<protein>
    <recommendedName>
        <fullName evidence="16">Myosin-1</fullName>
    </recommendedName>
</protein>
<reference evidence="14" key="1">
    <citation type="journal article" date="2020" name="bioRxiv">
        <title>Hybrid origin of Populus tomentosa Carr. identified through genome sequencing and phylogenomic analysis.</title>
        <authorList>
            <person name="An X."/>
            <person name="Gao K."/>
            <person name="Chen Z."/>
            <person name="Li J."/>
            <person name="Yang X."/>
            <person name="Yang X."/>
            <person name="Zhou J."/>
            <person name="Guo T."/>
            <person name="Zhao T."/>
            <person name="Huang S."/>
            <person name="Miao D."/>
            <person name="Khan W.U."/>
            <person name="Rao P."/>
            <person name="Ye M."/>
            <person name="Lei B."/>
            <person name="Liao W."/>
            <person name="Wang J."/>
            <person name="Ji L."/>
            <person name="Li Y."/>
            <person name="Guo B."/>
            <person name="Mustafa N.S."/>
            <person name="Li S."/>
            <person name="Yun Q."/>
            <person name="Keller S.R."/>
            <person name="Mao J."/>
            <person name="Zhang R."/>
            <person name="Strauss S.H."/>
        </authorList>
    </citation>
    <scope>NUCLEOTIDE SEQUENCE</scope>
    <source>
        <strain evidence="14">GM15</strain>
        <tissue evidence="14">Leaf</tissue>
    </source>
</reference>
<proteinExistence type="inferred from homology"/>
<evidence type="ECO:0000256" key="2">
    <source>
        <dbReference type="ARBA" id="ARBA00022741"/>
    </source>
</evidence>
<evidence type="ECO:0000256" key="5">
    <source>
        <dbReference type="ARBA" id="ARBA00023054"/>
    </source>
</evidence>
<evidence type="ECO:0000313" key="14">
    <source>
        <dbReference type="EMBL" id="KAG6767203.1"/>
    </source>
</evidence>
<dbReference type="GO" id="GO:0005524">
    <property type="term" value="F:ATP binding"/>
    <property type="evidence" value="ECO:0007669"/>
    <property type="project" value="UniProtKB-UniRule"/>
</dbReference>
<dbReference type="Proteomes" id="UP000886885">
    <property type="component" value="Chromosome 7D"/>
</dbReference>
<dbReference type="GO" id="GO:0051015">
    <property type="term" value="F:actin filament binding"/>
    <property type="evidence" value="ECO:0007669"/>
    <property type="project" value="TreeGrafter"/>
</dbReference>
<keyword evidence="6 9" id="KW-0518">Myosin</keyword>
<dbReference type="GO" id="GO:0005516">
    <property type="term" value="F:calmodulin binding"/>
    <property type="evidence" value="ECO:0007669"/>
    <property type="project" value="UniProtKB-KW"/>
</dbReference>
<dbReference type="FunFam" id="1.20.58.530:FF:000013">
    <property type="entry name" value="Unconventional myosin-XIX"/>
    <property type="match status" value="1"/>
</dbReference>
<feature type="region of interest" description="Disordered" evidence="11">
    <location>
        <begin position="971"/>
        <end position="1008"/>
    </location>
</feature>
<dbReference type="PANTHER" id="PTHR13140:SF780">
    <property type="entry name" value="MYOSIN-1"/>
    <property type="match status" value="1"/>
</dbReference>
<evidence type="ECO:0000256" key="8">
    <source>
        <dbReference type="ARBA" id="ARBA00023203"/>
    </source>
</evidence>
<dbReference type="InterPro" id="IPR057535">
    <property type="entry name" value="MYO1-3_N_SH3"/>
</dbReference>
<evidence type="ECO:0000259" key="13">
    <source>
        <dbReference type="PROSITE" id="PS51844"/>
    </source>
</evidence>
<keyword evidence="1" id="KW-0677">Repeat</keyword>
<organism evidence="14 15">
    <name type="scientific">Populus tomentosa</name>
    <name type="common">Chinese white poplar</name>
    <dbReference type="NCBI Taxonomy" id="118781"/>
    <lineage>
        <taxon>Eukaryota</taxon>
        <taxon>Viridiplantae</taxon>
        <taxon>Streptophyta</taxon>
        <taxon>Embryophyta</taxon>
        <taxon>Tracheophyta</taxon>
        <taxon>Spermatophyta</taxon>
        <taxon>Magnoliopsida</taxon>
        <taxon>eudicotyledons</taxon>
        <taxon>Gunneridae</taxon>
        <taxon>Pentapetalae</taxon>
        <taxon>rosids</taxon>
        <taxon>fabids</taxon>
        <taxon>Malpighiales</taxon>
        <taxon>Salicaceae</taxon>
        <taxon>Saliceae</taxon>
        <taxon>Populus</taxon>
    </lineage>
</organism>
<dbReference type="PROSITE" id="PS51456">
    <property type="entry name" value="MYOSIN_MOTOR"/>
    <property type="match status" value="1"/>
</dbReference>
<dbReference type="InterPro" id="IPR001609">
    <property type="entry name" value="Myosin_head_motor_dom-like"/>
</dbReference>
<dbReference type="Pfam" id="PF00612">
    <property type="entry name" value="IQ"/>
    <property type="match status" value="3"/>
</dbReference>
<keyword evidence="15" id="KW-1185">Reference proteome</keyword>
<feature type="compositionally biased region" description="Polar residues" evidence="11">
    <location>
        <begin position="995"/>
        <end position="1006"/>
    </location>
</feature>
<evidence type="ECO:0000256" key="6">
    <source>
        <dbReference type="ARBA" id="ARBA00023123"/>
    </source>
</evidence>
<keyword evidence="2 9" id="KW-0547">Nucleotide-binding</keyword>
<keyword evidence="5 10" id="KW-0175">Coiled coil</keyword>
<dbReference type="GO" id="GO:0016459">
    <property type="term" value="C:myosin complex"/>
    <property type="evidence" value="ECO:0007669"/>
    <property type="project" value="UniProtKB-KW"/>
</dbReference>
<dbReference type="GO" id="GO:0005737">
    <property type="term" value="C:cytoplasm"/>
    <property type="evidence" value="ECO:0007669"/>
    <property type="project" value="TreeGrafter"/>
</dbReference>
<keyword evidence="4" id="KW-0112">Calmodulin-binding</keyword>
<dbReference type="GO" id="GO:0016020">
    <property type="term" value="C:membrane"/>
    <property type="evidence" value="ECO:0007669"/>
    <property type="project" value="TreeGrafter"/>
</dbReference>
<evidence type="ECO:0000256" key="1">
    <source>
        <dbReference type="ARBA" id="ARBA00022737"/>
    </source>
</evidence>
<dbReference type="Pfam" id="PF00063">
    <property type="entry name" value="Myosin_head"/>
    <property type="match status" value="2"/>
</dbReference>
<dbReference type="AlphaFoldDB" id="A0A8X7ZAB8"/>
<evidence type="ECO:0000256" key="9">
    <source>
        <dbReference type="PROSITE-ProRule" id="PRU00782"/>
    </source>
</evidence>
<evidence type="ECO:0000256" key="7">
    <source>
        <dbReference type="ARBA" id="ARBA00023175"/>
    </source>
</evidence>
<keyword evidence="8 9" id="KW-0009">Actin-binding</keyword>
<dbReference type="EMBL" id="JAAWWB010000014">
    <property type="protein sequence ID" value="KAG6767203.1"/>
    <property type="molecule type" value="Genomic_DNA"/>
</dbReference>
<dbReference type="PANTHER" id="PTHR13140">
    <property type="entry name" value="MYOSIN"/>
    <property type="match status" value="1"/>
</dbReference>
<dbReference type="SMART" id="SM00015">
    <property type="entry name" value="IQ"/>
    <property type="match status" value="4"/>
</dbReference>
<name>A0A8X7ZAB8_POPTO</name>
<comment type="caution">
    <text evidence="14">The sequence shown here is derived from an EMBL/GenBank/DDBJ whole genome shotgun (WGS) entry which is preliminary data.</text>
</comment>
<dbReference type="OrthoDB" id="6108017at2759"/>
<dbReference type="InterPro" id="IPR036022">
    <property type="entry name" value="MYSc_Myo8"/>
</dbReference>
<feature type="region of interest" description="Actin-binding" evidence="9">
    <location>
        <begin position="653"/>
        <end position="675"/>
    </location>
</feature>
<accession>A0A8X7ZAB8</accession>
<evidence type="ECO:0000256" key="11">
    <source>
        <dbReference type="SAM" id="MobiDB-lite"/>
    </source>
</evidence>
<evidence type="ECO:0000256" key="10">
    <source>
        <dbReference type="SAM" id="Coils"/>
    </source>
</evidence>
<dbReference type="GO" id="GO:0007015">
    <property type="term" value="P:actin filament organization"/>
    <property type="evidence" value="ECO:0007669"/>
    <property type="project" value="TreeGrafter"/>
</dbReference>
<evidence type="ECO:0008006" key="16">
    <source>
        <dbReference type="Google" id="ProtNLM"/>
    </source>
</evidence>
<dbReference type="Pfam" id="PF25369">
    <property type="entry name" value="SH3_VIII-1_N"/>
    <property type="match status" value="1"/>
</dbReference>
<feature type="binding site" evidence="9">
    <location>
        <begin position="281"/>
        <end position="288"/>
    </location>
    <ligand>
        <name>ATP</name>
        <dbReference type="ChEBI" id="CHEBI:30616"/>
    </ligand>
</feature>
<evidence type="ECO:0000256" key="4">
    <source>
        <dbReference type="ARBA" id="ARBA00022860"/>
    </source>
</evidence>
<feature type="compositionally biased region" description="Basic and acidic residues" evidence="11">
    <location>
        <begin position="971"/>
        <end position="980"/>
    </location>
</feature>
<dbReference type="PROSITE" id="PS50096">
    <property type="entry name" value="IQ"/>
    <property type="match status" value="4"/>
</dbReference>
<dbReference type="GO" id="GO:0000146">
    <property type="term" value="F:microfilament motor activity"/>
    <property type="evidence" value="ECO:0007669"/>
    <property type="project" value="TreeGrafter"/>
</dbReference>
<dbReference type="GO" id="GO:0030048">
    <property type="term" value="P:actin filament-based movement"/>
    <property type="evidence" value="ECO:0007669"/>
    <property type="project" value="UniProtKB-ARBA"/>
</dbReference>
<feature type="coiled-coil region" evidence="10">
    <location>
        <begin position="904"/>
        <end position="952"/>
    </location>
</feature>
<dbReference type="SMART" id="SM00242">
    <property type="entry name" value="MYSc"/>
    <property type="match status" value="1"/>
</dbReference>
<evidence type="ECO:0000256" key="3">
    <source>
        <dbReference type="ARBA" id="ARBA00022840"/>
    </source>
</evidence>
<dbReference type="InterPro" id="IPR000048">
    <property type="entry name" value="IQ_motif_EF-hand-BS"/>
</dbReference>
<evidence type="ECO:0000259" key="12">
    <source>
        <dbReference type="PROSITE" id="PS51456"/>
    </source>
</evidence>
<evidence type="ECO:0000313" key="15">
    <source>
        <dbReference type="Proteomes" id="UP000886885"/>
    </source>
</evidence>